<protein>
    <submittedName>
        <fullName evidence="1">Uncharacterized protein</fullName>
    </submittedName>
</protein>
<reference evidence="2" key="1">
    <citation type="journal article" date="2006" name="Science">
        <title>Ancient noncoding elements conserved in the human genome.</title>
        <authorList>
            <person name="Venkatesh B."/>
            <person name="Kirkness E.F."/>
            <person name="Loh Y.H."/>
            <person name="Halpern A.L."/>
            <person name="Lee A.P."/>
            <person name="Johnson J."/>
            <person name="Dandona N."/>
            <person name="Viswanathan L.D."/>
            <person name="Tay A."/>
            <person name="Venter J.C."/>
            <person name="Strausberg R.L."/>
            <person name="Brenner S."/>
        </authorList>
    </citation>
    <scope>NUCLEOTIDE SEQUENCE [LARGE SCALE GENOMIC DNA]</scope>
</reference>
<reference evidence="1" key="4">
    <citation type="submission" date="2025-08" db="UniProtKB">
        <authorList>
            <consortium name="Ensembl"/>
        </authorList>
    </citation>
    <scope>IDENTIFICATION</scope>
</reference>
<dbReference type="Proteomes" id="UP000314986">
    <property type="component" value="Unassembled WGS sequence"/>
</dbReference>
<keyword evidence="2" id="KW-1185">Reference proteome</keyword>
<reference evidence="2" key="3">
    <citation type="journal article" date="2014" name="Nature">
        <title>Elephant shark genome provides unique insights into gnathostome evolution.</title>
        <authorList>
            <consortium name="International Elephant Shark Genome Sequencing Consortium"/>
            <person name="Venkatesh B."/>
            <person name="Lee A.P."/>
            <person name="Ravi V."/>
            <person name="Maurya A.K."/>
            <person name="Lian M.M."/>
            <person name="Swann J.B."/>
            <person name="Ohta Y."/>
            <person name="Flajnik M.F."/>
            <person name="Sutoh Y."/>
            <person name="Kasahara M."/>
            <person name="Hoon S."/>
            <person name="Gangu V."/>
            <person name="Roy S.W."/>
            <person name="Irimia M."/>
            <person name="Korzh V."/>
            <person name="Kondrychyn I."/>
            <person name="Lim Z.W."/>
            <person name="Tay B.H."/>
            <person name="Tohari S."/>
            <person name="Kong K.W."/>
            <person name="Ho S."/>
            <person name="Lorente-Galdos B."/>
            <person name="Quilez J."/>
            <person name="Marques-Bonet T."/>
            <person name="Raney B.J."/>
            <person name="Ingham P.W."/>
            <person name="Tay A."/>
            <person name="Hillier L.W."/>
            <person name="Minx P."/>
            <person name="Boehm T."/>
            <person name="Wilson R.K."/>
            <person name="Brenner S."/>
            <person name="Warren W.C."/>
        </authorList>
    </citation>
    <scope>NUCLEOTIDE SEQUENCE [LARGE SCALE GENOMIC DNA]</scope>
</reference>
<reference evidence="2" key="2">
    <citation type="journal article" date="2007" name="PLoS Biol.">
        <title>Survey sequencing and comparative analysis of the elephant shark (Callorhinchus milii) genome.</title>
        <authorList>
            <person name="Venkatesh B."/>
            <person name="Kirkness E.F."/>
            <person name="Loh Y.H."/>
            <person name="Halpern A.L."/>
            <person name="Lee A.P."/>
            <person name="Johnson J."/>
            <person name="Dandona N."/>
            <person name="Viswanathan L.D."/>
            <person name="Tay A."/>
            <person name="Venter J.C."/>
            <person name="Strausberg R.L."/>
            <person name="Brenner S."/>
        </authorList>
    </citation>
    <scope>NUCLEOTIDE SEQUENCE [LARGE SCALE GENOMIC DNA]</scope>
</reference>
<sequence>MDNRVNRNAHSIPGETHPAYLIPKSIRRRLARAKVWGPQSVDPDAAVKLLNDHLSSTFNSLVPLKSRTISNPTCSA</sequence>
<accession>A0A4W3KH23</accession>
<reference evidence="1" key="5">
    <citation type="submission" date="2025-09" db="UniProtKB">
        <authorList>
            <consortium name="Ensembl"/>
        </authorList>
    </citation>
    <scope>IDENTIFICATION</scope>
</reference>
<proteinExistence type="predicted"/>
<dbReference type="AlphaFoldDB" id="A0A4W3KH23"/>
<evidence type="ECO:0000313" key="1">
    <source>
        <dbReference type="Ensembl" id="ENSCMIP00000046475.1"/>
    </source>
</evidence>
<organism evidence="1 2">
    <name type="scientific">Callorhinchus milii</name>
    <name type="common">Ghost shark</name>
    <dbReference type="NCBI Taxonomy" id="7868"/>
    <lineage>
        <taxon>Eukaryota</taxon>
        <taxon>Metazoa</taxon>
        <taxon>Chordata</taxon>
        <taxon>Craniata</taxon>
        <taxon>Vertebrata</taxon>
        <taxon>Chondrichthyes</taxon>
        <taxon>Holocephali</taxon>
        <taxon>Chimaeriformes</taxon>
        <taxon>Callorhinchidae</taxon>
        <taxon>Callorhinchus</taxon>
    </lineage>
</organism>
<evidence type="ECO:0000313" key="2">
    <source>
        <dbReference type="Proteomes" id="UP000314986"/>
    </source>
</evidence>
<dbReference type="Ensembl" id="ENSCMIT00000047137.1">
    <property type="protein sequence ID" value="ENSCMIP00000046475.1"/>
    <property type="gene ID" value="ENSCMIG00000019121.1"/>
</dbReference>
<dbReference type="GeneTree" id="ENSGT01060000252236"/>
<name>A0A4W3KH23_CALMI</name>
<dbReference type="InParanoid" id="A0A4W3KH23"/>